<dbReference type="SMART" id="SM00849">
    <property type="entry name" value="Lactamase_B"/>
    <property type="match status" value="1"/>
</dbReference>
<sequence>MASKAESGVPATRGGRRDKTRVTFYRGVRTIGGNLIDVEYGDSHVMFDFGCAYDPGAPEQPRDLNDLVRLGLVPYLPGVFDRDIPVDGHEWRADGHAHAAVFLSHAHLDHTKMINYLDRDIPLYASEDTKAVLEAMNTHDDFDFPPFARERGDASAPHTRPITGLPYGGAVRIGSIRVTLLQVDHDAYGASGFIIDTPDRRIAYTGDIRFHGFLRDKTYAFLAAARRADMLIMEGTSLSFSEPGVGEPRPEVTEAEVCDQIAALVGDNAHRQVTFNYYPTNIDRIRHLIREVPRTTVLAEHEAAVYTAVTGERVHWFRGSGDADRPLPDEAVELDPALEVPLDALLDDEGSYFWQLDDATRAARQRDLKRGGLYVHTGAAPLGPYDPSYAPFFQSFADLGVDARRISCDGHATVEREFEIIDTVRPHVLAPVHGEHPERYRNDYGMMILPERGLVVEL</sequence>
<dbReference type="OrthoDB" id="9803916at2"/>
<feature type="domain" description="Metallo-beta-lactamase" evidence="3">
    <location>
        <begin position="32"/>
        <end position="245"/>
    </location>
</feature>
<protein>
    <submittedName>
        <fullName evidence="4">MBL fold metallo-hydrolase</fullName>
    </submittedName>
</protein>
<keyword evidence="2" id="KW-0694">RNA-binding</keyword>
<evidence type="ECO:0000313" key="4">
    <source>
        <dbReference type="EMBL" id="NEG77921.1"/>
    </source>
</evidence>
<keyword evidence="5" id="KW-1185">Reference proteome</keyword>
<evidence type="ECO:0000256" key="2">
    <source>
        <dbReference type="ARBA" id="ARBA00022884"/>
    </source>
</evidence>
<dbReference type="PANTHER" id="PTHR43694:SF1">
    <property type="entry name" value="RIBONUCLEASE J"/>
    <property type="match status" value="1"/>
</dbReference>
<reference evidence="4 5" key="1">
    <citation type="submission" date="2019-10" db="EMBL/GenBank/DDBJ databases">
        <title>Bifidobacterium from non-human primates.</title>
        <authorList>
            <person name="Modesto M."/>
        </authorList>
    </citation>
    <scope>NUCLEOTIDE SEQUENCE [LARGE SCALE GENOMIC DNA]</scope>
    <source>
        <strain evidence="4 5">TREC</strain>
    </source>
</reference>
<dbReference type="Pfam" id="PF12706">
    <property type="entry name" value="Lactamase_B_2"/>
    <property type="match status" value="1"/>
</dbReference>
<name>A0A7K3TFQ7_9BIFI</name>
<evidence type="ECO:0000259" key="3">
    <source>
        <dbReference type="SMART" id="SM00849"/>
    </source>
</evidence>
<keyword evidence="1" id="KW-0540">Nuclease</keyword>
<keyword evidence="1" id="KW-0269">Exonuclease</keyword>
<dbReference type="InterPro" id="IPR036866">
    <property type="entry name" value="RibonucZ/Hydroxyglut_hydro"/>
</dbReference>
<accession>A0A7K3TFQ7</accession>
<dbReference type="Gene3D" id="3.40.50.10710">
    <property type="entry name" value="Metallo-hydrolase/oxidoreductase"/>
    <property type="match status" value="1"/>
</dbReference>
<dbReference type="Gene3D" id="3.60.15.10">
    <property type="entry name" value="Ribonuclease Z/Hydroxyacylglutathione hydrolase-like"/>
    <property type="match status" value="1"/>
</dbReference>
<dbReference type="RefSeq" id="WP_152350451.1">
    <property type="nucleotide sequence ID" value="NZ_WBSN01000009.1"/>
</dbReference>
<dbReference type="Proteomes" id="UP000469763">
    <property type="component" value="Unassembled WGS sequence"/>
</dbReference>
<dbReference type="AlphaFoldDB" id="A0A7K3TFQ7"/>
<dbReference type="InterPro" id="IPR001279">
    <property type="entry name" value="Metallo-B-lactamas"/>
</dbReference>
<dbReference type="SUPFAM" id="SSF56281">
    <property type="entry name" value="Metallo-hydrolase/oxidoreductase"/>
    <property type="match status" value="1"/>
</dbReference>
<keyword evidence="4" id="KW-0378">Hydrolase</keyword>
<organism evidence="4 5">
    <name type="scientific">Bifidobacterium avesanii</name>
    <dbReference type="NCBI Taxonomy" id="1798157"/>
    <lineage>
        <taxon>Bacteria</taxon>
        <taxon>Bacillati</taxon>
        <taxon>Actinomycetota</taxon>
        <taxon>Actinomycetes</taxon>
        <taxon>Bifidobacteriales</taxon>
        <taxon>Bifidobacteriaceae</taxon>
        <taxon>Bifidobacterium</taxon>
    </lineage>
</organism>
<dbReference type="PANTHER" id="PTHR43694">
    <property type="entry name" value="RIBONUCLEASE J"/>
    <property type="match status" value="1"/>
</dbReference>
<dbReference type="GO" id="GO:0003723">
    <property type="term" value="F:RNA binding"/>
    <property type="evidence" value="ECO:0007669"/>
    <property type="project" value="UniProtKB-KW"/>
</dbReference>
<dbReference type="GO" id="GO:0004527">
    <property type="term" value="F:exonuclease activity"/>
    <property type="evidence" value="ECO:0007669"/>
    <property type="project" value="UniProtKB-KW"/>
</dbReference>
<gene>
    <name evidence="4" type="ORF">GFD22_02805</name>
</gene>
<evidence type="ECO:0000313" key="5">
    <source>
        <dbReference type="Proteomes" id="UP000469763"/>
    </source>
</evidence>
<dbReference type="InterPro" id="IPR042173">
    <property type="entry name" value="RNase_J_2"/>
</dbReference>
<evidence type="ECO:0000256" key="1">
    <source>
        <dbReference type="ARBA" id="ARBA00022839"/>
    </source>
</evidence>
<dbReference type="CDD" id="cd07732">
    <property type="entry name" value="metallo-hydrolase-like_MBL-fold"/>
    <property type="match status" value="1"/>
</dbReference>
<comment type="caution">
    <text evidence="4">The sequence shown here is derived from an EMBL/GenBank/DDBJ whole genome shotgun (WGS) entry which is preliminary data.</text>
</comment>
<dbReference type="EMBL" id="WHZY01000003">
    <property type="protein sequence ID" value="NEG77921.1"/>
    <property type="molecule type" value="Genomic_DNA"/>
</dbReference>
<proteinExistence type="predicted"/>